<dbReference type="PANTHER" id="PTHR12864">
    <property type="entry name" value="RAN BINDING PROTEIN 9-RELATED"/>
    <property type="match status" value="1"/>
</dbReference>
<evidence type="ECO:0000259" key="1">
    <source>
        <dbReference type="PROSITE" id="PS50897"/>
    </source>
</evidence>
<proteinExistence type="predicted"/>
<gene>
    <name evidence="2" type="ORF">JKP88DRAFT_352075</name>
</gene>
<name>A0A835ZFL1_9STRA</name>
<dbReference type="PROSITE" id="PS50897">
    <property type="entry name" value="CTLH"/>
    <property type="match status" value="1"/>
</dbReference>
<dbReference type="Pfam" id="PF10607">
    <property type="entry name" value="CTLH"/>
    <property type="match status" value="1"/>
</dbReference>
<dbReference type="AlphaFoldDB" id="A0A835ZFL1"/>
<dbReference type="EMBL" id="JAFCMP010000010">
    <property type="protein sequence ID" value="KAG5192148.1"/>
    <property type="molecule type" value="Genomic_DNA"/>
</dbReference>
<dbReference type="InterPro" id="IPR050618">
    <property type="entry name" value="Ubq-SigPath_Reg"/>
</dbReference>
<dbReference type="OrthoDB" id="190242at2759"/>
<evidence type="ECO:0000313" key="2">
    <source>
        <dbReference type="EMBL" id="KAG5192148.1"/>
    </source>
</evidence>
<organism evidence="2 3">
    <name type="scientific">Tribonema minus</name>
    <dbReference type="NCBI Taxonomy" id="303371"/>
    <lineage>
        <taxon>Eukaryota</taxon>
        <taxon>Sar</taxon>
        <taxon>Stramenopiles</taxon>
        <taxon>Ochrophyta</taxon>
        <taxon>PX clade</taxon>
        <taxon>Xanthophyceae</taxon>
        <taxon>Tribonematales</taxon>
        <taxon>Tribonemataceae</taxon>
        <taxon>Tribonema</taxon>
    </lineage>
</organism>
<dbReference type="InterPro" id="IPR006595">
    <property type="entry name" value="CTLH_C"/>
</dbReference>
<protein>
    <recommendedName>
        <fullName evidence="1">CTLH domain-containing protein</fullName>
    </recommendedName>
</protein>
<accession>A0A835ZFL1</accession>
<dbReference type="InterPro" id="IPR006594">
    <property type="entry name" value="LisH"/>
</dbReference>
<feature type="domain" description="CTLH" evidence="1">
    <location>
        <begin position="49"/>
        <end position="106"/>
    </location>
</feature>
<sequence length="224" mass="24605">MKQSHPDQQVPRRVLNDLVMQYLVTNGHEEAAEHFSRESGTDPPVDLRSVDGRMRVLSAVMGGQSSQAMALLNGAFPLLLEGRPALVFALKRQHVIELIERGDADAALDYATDELAPLARDDEGLLAQLEQALMRLALGADAHVALIGPPLTELRRALVKQLNVAMLDHQYAAAAAAAHKVQQQQPPPPLPRYDFLQLLAHSQRTLRAMHCAEFSYVTGLTVEE</sequence>
<dbReference type="Pfam" id="PF08513">
    <property type="entry name" value="LisH"/>
    <property type="match status" value="1"/>
</dbReference>
<comment type="caution">
    <text evidence="2">The sequence shown here is derived from an EMBL/GenBank/DDBJ whole genome shotgun (WGS) entry which is preliminary data.</text>
</comment>
<keyword evidence="3" id="KW-1185">Reference proteome</keyword>
<dbReference type="SMART" id="SM00667">
    <property type="entry name" value="LisH"/>
    <property type="match status" value="1"/>
</dbReference>
<dbReference type="SMART" id="SM00668">
    <property type="entry name" value="CTLH"/>
    <property type="match status" value="1"/>
</dbReference>
<reference evidence="2" key="1">
    <citation type="submission" date="2021-02" db="EMBL/GenBank/DDBJ databases">
        <title>First Annotated Genome of the Yellow-green Alga Tribonema minus.</title>
        <authorList>
            <person name="Mahan K.M."/>
        </authorList>
    </citation>
    <scope>NUCLEOTIDE SEQUENCE</scope>
    <source>
        <strain evidence="2">UTEX B ZZ1240</strain>
    </source>
</reference>
<evidence type="ECO:0000313" key="3">
    <source>
        <dbReference type="Proteomes" id="UP000664859"/>
    </source>
</evidence>
<dbReference type="InterPro" id="IPR024964">
    <property type="entry name" value="CTLH/CRA"/>
</dbReference>
<dbReference type="PROSITE" id="PS50896">
    <property type="entry name" value="LISH"/>
    <property type="match status" value="1"/>
</dbReference>
<dbReference type="Proteomes" id="UP000664859">
    <property type="component" value="Unassembled WGS sequence"/>
</dbReference>